<dbReference type="EMBL" id="BLJY01000002">
    <property type="protein sequence ID" value="GFF13153.1"/>
    <property type="molecule type" value="Genomic_DNA"/>
</dbReference>
<dbReference type="AlphaFoldDB" id="A0A5M3YY00"/>
<keyword evidence="2" id="KW-1185">Reference proteome</keyword>
<organism evidence="1 2">
    <name type="scientific">Aspergillus terreus</name>
    <dbReference type="NCBI Taxonomy" id="33178"/>
    <lineage>
        <taxon>Eukaryota</taxon>
        <taxon>Fungi</taxon>
        <taxon>Dikarya</taxon>
        <taxon>Ascomycota</taxon>
        <taxon>Pezizomycotina</taxon>
        <taxon>Eurotiomycetes</taxon>
        <taxon>Eurotiomycetidae</taxon>
        <taxon>Eurotiales</taxon>
        <taxon>Aspergillaceae</taxon>
        <taxon>Aspergillus</taxon>
        <taxon>Aspergillus subgen. Circumdati</taxon>
    </lineage>
</organism>
<gene>
    <name evidence="1" type="ORF">ATEIFO6365_0002026300</name>
</gene>
<protein>
    <submittedName>
        <fullName evidence="1">Uncharacterized protein</fullName>
    </submittedName>
</protein>
<name>A0A5M3YY00_ASPTE</name>
<dbReference type="Proteomes" id="UP000452235">
    <property type="component" value="Unassembled WGS sequence"/>
</dbReference>
<comment type="caution">
    <text evidence="1">The sequence shown here is derived from an EMBL/GenBank/DDBJ whole genome shotgun (WGS) entry which is preliminary data.</text>
</comment>
<evidence type="ECO:0000313" key="1">
    <source>
        <dbReference type="EMBL" id="GFF13153.1"/>
    </source>
</evidence>
<evidence type="ECO:0000313" key="2">
    <source>
        <dbReference type="Proteomes" id="UP000452235"/>
    </source>
</evidence>
<accession>A0A5M3YY00</accession>
<proteinExistence type="predicted"/>
<reference evidence="1 2" key="1">
    <citation type="submission" date="2020-01" db="EMBL/GenBank/DDBJ databases">
        <title>Aspergillus terreus IFO 6365 whole genome shotgun sequence.</title>
        <authorList>
            <person name="Kanamasa S."/>
            <person name="Takahashi H."/>
        </authorList>
    </citation>
    <scope>NUCLEOTIDE SEQUENCE [LARGE SCALE GENOMIC DNA]</scope>
    <source>
        <strain evidence="1 2">IFO 6365</strain>
    </source>
</reference>
<sequence>MWSIHSFTLLSLVYTCLYPLVQARPWVVTELKQKVTLTEDYYYGSTVVTSIQQITATATALPEALSTITVVSTDRYDYEDVTVVQKLYPTGVGAPVDYRHRYLDTYYLSDSDSALSTVFKVNLTYSAPSACSTQWTTTVAAEVTPPALAQSLLPRSAVATSVSVDSSEPFQPTTYSYKVIYVAPSQVPTSTLSSLRLYSRPTDLYSGSGCSYYDDPDSASTYNYYSHYSSDYWDNYNWFLDDDYMGITPLGLTLALSIGWIGLWLLLGFVEAWVRFRRLMTGWQTRRGLPVCWAITILPVTLLLLFAFKKGFRARSQADAEILQRRWDAMSLGTKLKLFFVWGFRYKYPPMLGPAPARVKTSKQPGKNPGPRLLEPTPPRTPEESRQGSEVPEQMVEVEGAQGAQGVPHEGQIGRAQ</sequence>
<dbReference type="OrthoDB" id="3795566at2759"/>
<dbReference type="VEuPathDB" id="FungiDB:ATEG_02166"/>